<dbReference type="PRINTS" id="PR00081">
    <property type="entry name" value="GDHRDH"/>
</dbReference>
<sequence length="270" mass="27972">MEERMEIDGAVAVVTGGTGAIGQSVIALLAKHGARPVAWDLYVEGGQDGVISCDVGSAESVEAAMEQTVARWGVPAILVTVAAVSGGFSPLATSATGTEWDEVFTAPETWERVLRTNVVGVANCMRSFARRLSDARRPGSVVNVSSISSGPVAEPGLAAYSASKAALNQLTRVAAAELGPLGIRVNAVGPGLMETPMRGPSRPNAGVTKKSDARPAEFASEIVKHVPIEQRHGRGEDIAQAVAAMLQTDWVTGQIVYADGGLTLRSPVTT</sequence>
<evidence type="ECO:0000256" key="3">
    <source>
        <dbReference type="ARBA" id="ARBA00023027"/>
    </source>
</evidence>
<dbReference type="CDD" id="cd05233">
    <property type="entry name" value="SDR_c"/>
    <property type="match status" value="1"/>
</dbReference>
<comment type="caution">
    <text evidence="6">The sequence shown here is derived from an EMBL/GenBank/DDBJ whole genome shotgun (WGS) entry which is preliminary data.</text>
</comment>
<reference evidence="6 7" key="1">
    <citation type="submission" date="2019-06" db="EMBL/GenBank/DDBJ databases">
        <title>Amycolatopsis alkalitolerans sp. nov., isolated from Gastrodia elata Blume.</title>
        <authorList>
            <person name="Narsing Rao M.P."/>
            <person name="Li W.J."/>
        </authorList>
    </citation>
    <scope>NUCLEOTIDE SEQUENCE [LARGE SCALE GENOMIC DNA]</scope>
    <source>
        <strain evidence="6 7">SYSUP0005</strain>
    </source>
</reference>
<dbReference type="EMBL" id="VDFW01000002">
    <property type="protein sequence ID" value="TNC29234.1"/>
    <property type="molecule type" value="Genomic_DNA"/>
</dbReference>
<dbReference type="InterPro" id="IPR020904">
    <property type="entry name" value="Sc_DH/Rdtase_CS"/>
</dbReference>
<dbReference type="PANTHER" id="PTHR24321">
    <property type="entry name" value="DEHYDROGENASES, SHORT CHAIN"/>
    <property type="match status" value="1"/>
</dbReference>
<dbReference type="InterPro" id="IPR036291">
    <property type="entry name" value="NAD(P)-bd_dom_sf"/>
</dbReference>
<evidence type="ECO:0000313" key="7">
    <source>
        <dbReference type="Proteomes" id="UP000305546"/>
    </source>
</evidence>
<evidence type="ECO:0000256" key="4">
    <source>
        <dbReference type="SAM" id="MobiDB-lite"/>
    </source>
</evidence>
<evidence type="ECO:0000256" key="2">
    <source>
        <dbReference type="ARBA" id="ARBA00023002"/>
    </source>
</evidence>
<comment type="similarity">
    <text evidence="1">Belongs to the short-chain dehydrogenases/reductases (SDR) family.</text>
</comment>
<keyword evidence="3" id="KW-0520">NAD</keyword>
<dbReference type="SUPFAM" id="SSF51735">
    <property type="entry name" value="NAD(P)-binding Rossmann-fold domains"/>
    <property type="match status" value="1"/>
</dbReference>
<dbReference type="PANTHER" id="PTHR24321:SF8">
    <property type="entry name" value="ESTRADIOL 17-BETA-DEHYDROGENASE 8-RELATED"/>
    <property type="match status" value="1"/>
</dbReference>
<evidence type="ECO:0000256" key="1">
    <source>
        <dbReference type="ARBA" id="ARBA00006484"/>
    </source>
</evidence>
<dbReference type="Pfam" id="PF13561">
    <property type="entry name" value="adh_short_C2"/>
    <property type="match status" value="1"/>
</dbReference>
<gene>
    <name evidence="6" type="ORF">FG385_03940</name>
</gene>
<feature type="region of interest" description="Disordered" evidence="4">
    <location>
        <begin position="193"/>
        <end position="213"/>
    </location>
</feature>
<organism evidence="6 7">
    <name type="scientific">Amycolatopsis alkalitolerans</name>
    <dbReference type="NCBI Taxonomy" id="2547244"/>
    <lineage>
        <taxon>Bacteria</taxon>
        <taxon>Bacillati</taxon>
        <taxon>Actinomycetota</taxon>
        <taxon>Actinomycetes</taxon>
        <taxon>Pseudonocardiales</taxon>
        <taxon>Pseudonocardiaceae</taxon>
        <taxon>Amycolatopsis</taxon>
    </lineage>
</organism>
<keyword evidence="7" id="KW-1185">Reference proteome</keyword>
<dbReference type="AlphaFoldDB" id="A0A5C4M7I4"/>
<dbReference type="GO" id="GO:0016491">
    <property type="term" value="F:oxidoreductase activity"/>
    <property type="evidence" value="ECO:0007669"/>
    <property type="project" value="UniProtKB-KW"/>
</dbReference>
<keyword evidence="2" id="KW-0560">Oxidoreductase</keyword>
<feature type="domain" description="Ketoreductase" evidence="5">
    <location>
        <begin position="10"/>
        <end position="191"/>
    </location>
</feature>
<dbReference type="Proteomes" id="UP000305546">
    <property type="component" value="Unassembled WGS sequence"/>
</dbReference>
<evidence type="ECO:0000313" key="6">
    <source>
        <dbReference type="EMBL" id="TNC29234.1"/>
    </source>
</evidence>
<protein>
    <submittedName>
        <fullName evidence="6">SDR family oxidoreductase</fullName>
    </submittedName>
</protein>
<evidence type="ECO:0000259" key="5">
    <source>
        <dbReference type="SMART" id="SM00822"/>
    </source>
</evidence>
<dbReference type="InterPro" id="IPR002347">
    <property type="entry name" value="SDR_fam"/>
</dbReference>
<proteinExistence type="inferred from homology"/>
<accession>A0A5C4M7I4</accession>
<dbReference type="InterPro" id="IPR057326">
    <property type="entry name" value="KR_dom"/>
</dbReference>
<dbReference type="PROSITE" id="PS00061">
    <property type="entry name" value="ADH_SHORT"/>
    <property type="match status" value="1"/>
</dbReference>
<dbReference type="SMART" id="SM00822">
    <property type="entry name" value="PKS_KR"/>
    <property type="match status" value="1"/>
</dbReference>
<dbReference type="Gene3D" id="3.40.50.720">
    <property type="entry name" value="NAD(P)-binding Rossmann-like Domain"/>
    <property type="match status" value="1"/>
</dbReference>
<name>A0A5C4M7I4_9PSEU</name>